<dbReference type="GeneID" id="69697819"/>
<dbReference type="PANTHER" id="PTHR42815:SF2">
    <property type="entry name" value="FAD-BINDING, PUTATIVE (AFU_ORTHOLOGUE AFUA_6G07600)-RELATED"/>
    <property type="match status" value="1"/>
</dbReference>
<proteinExistence type="predicted"/>
<reference evidence="2" key="1">
    <citation type="submission" date="2018-09" db="EMBL/GenBank/DDBJ databases">
        <title>Nocardia yunnanensis sp. nov., an actinomycete isolated from a soil sample.</title>
        <authorList>
            <person name="Zhang J."/>
        </authorList>
    </citation>
    <scope>NUCLEOTIDE SEQUENCE [LARGE SCALE GENOMIC DNA]</scope>
    <source>
        <strain evidence="2">21-3</strain>
    </source>
</reference>
<dbReference type="EMBL" id="CP032228">
    <property type="protein sequence ID" value="QFI63716.1"/>
    <property type="molecule type" value="Genomic_DNA"/>
</dbReference>
<evidence type="ECO:0000313" key="2">
    <source>
        <dbReference type="Proteomes" id="UP000325385"/>
    </source>
</evidence>
<dbReference type="RefSeq" id="WP_151885860.1">
    <property type="nucleotide sequence ID" value="NZ_CP032228.1"/>
</dbReference>
<evidence type="ECO:0000313" key="1">
    <source>
        <dbReference type="EMBL" id="QFI63716.1"/>
    </source>
</evidence>
<name>A0A5P6NCM5_9SPHN</name>
<organism evidence="1 2">
    <name type="scientific">Qipengyuania flava</name>
    <dbReference type="NCBI Taxonomy" id="192812"/>
    <lineage>
        <taxon>Bacteria</taxon>
        <taxon>Pseudomonadati</taxon>
        <taxon>Pseudomonadota</taxon>
        <taxon>Alphaproteobacteria</taxon>
        <taxon>Sphingomonadales</taxon>
        <taxon>Erythrobacteraceae</taxon>
        <taxon>Qipengyuania</taxon>
    </lineage>
</organism>
<dbReference type="PANTHER" id="PTHR42815">
    <property type="entry name" value="FAD-BINDING, PUTATIVE (AFU_ORTHOLOGUE AFUA_6G07600)-RELATED"/>
    <property type="match status" value="1"/>
</dbReference>
<dbReference type="Proteomes" id="UP000325385">
    <property type="component" value="Chromosome"/>
</dbReference>
<dbReference type="Gene3D" id="2.30.110.10">
    <property type="entry name" value="Electron Transport, Fmn-binding Protein, Chain A"/>
    <property type="match status" value="1"/>
</dbReference>
<gene>
    <name evidence="1" type="ORF">D0Y83_10925</name>
</gene>
<dbReference type="InterPro" id="IPR012349">
    <property type="entry name" value="Split_barrel_FMN-bd"/>
</dbReference>
<dbReference type="AlphaFoldDB" id="A0A5P6NCM5"/>
<accession>A0A5P6NCM5</accession>
<protein>
    <submittedName>
        <fullName evidence="1">Flavin-nucleotide-binding protein</fullName>
    </submittedName>
</protein>
<sequence length="328" mass="36092">MPAAIDDNTGSVFHAGEIALQRELGLADRLEEIGKRMIQRELPEQHRAFYPQLPFIIAGSVDRADDAWATLIAGEPGFMYSPQADRLVISASIDPRDPAADGLAPGHPVGLLGIELQTRRRNRLNGILASDRGDQYEVRVRQAYGNCPQFIRLRDHRFDRSPSRPSPDNAIHLAELDAEAIALIRSADTFFVASYADVAGERQVDVSHRGGMPGFVEISADGLLTIPDYRGNRHFNTLGNILTNPRAGLLFIDFETGDLLQLSGEAAIDSDALAASQRIGAERLWTFRPHRIVRRKSGSPLRLIAQENGHSRSSLATLPDHDLMQPKG</sequence>
<dbReference type="SUPFAM" id="SSF50475">
    <property type="entry name" value="FMN-binding split barrel"/>
    <property type="match status" value="1"/>
</dbReference>